<feature type="domain" description="AMP-dependent synthetase/ligase" evidence="1">
    <location>
        <begin position="25"/>
        <end position="179"/>
    </location>
</feature>
<dbReference type="EMBL" id="CAFAAC010000002">
    <property type="protein sequence ID" value="CAB4777958.1"/>
    <property type="molecule type" value="Genomic_DNA"/>
</dbReference>
<dbReference type="SUPFAM" id="SSF56801">
    <property type="entry name" value="Acetyl-CoA synthetase-like"/>
    <property type="match status" value="1"/>
</dbReference>
<dbReference type="PANTHER" id="PTHR43201:SF32">
    <property type="entry name" value="2-SUCCINYLBENZOATE--COA LIGASE, CHLOROPLASTIC_PEROXISOMAL"/>
    <property type="match status" value="1"/>
</dbReference>
<dbReference type="InterPro" id="IPR042099">
    <property type="entry name" value="ANL_N_sf"/>
</dbReference>
<dbReference type="Pfam" id="PF00501">
    <property type="entry name" value="AMP-binding"/>
    <property type="match status" value="1"/>
</dbReference>
<dbReference type="Gene3D" id="3.40.50.12780">
    <property type="entry name" value="N-terminal domain of ligase-like"/>
    <property type="match status" value="1"/>
</dbReference>
<dbReference type="AlphaFoldDB" id="A0A6J6W4T8"/>
<sequence length="344" mass="36344">MGELGAAISGSGPALGFGRITSSYVPDDVDVVVSTSGSTGIAKEVGISRNALRVSTQASLTYLEAKIGQRWSLLLPLTHIAGVNVLARSLELGTEPIDLRNTENFTNVDFTAIVPTQLYRALNGDSKLLKHLQSAQAVLVGGAALSHSLAHSAREVGINVVTTYGMSETSGGCVYNSKPLPKVDIRINPEGKVQIKGSMLAQTYLNDAQSWNDSFKEGWFTTNDLGTFDNGVLEIIGRSDEIIISGGEKVSLSAIEQSLSKKFPSVQLAACSIASPEWGSTLYIVGEDGSKLAESAIAEHLVEVFGPVAKPKGFFSIPALPLIGVGKVDRHALAHLVRDQGVSQ</sequence>
<dbReference type="InterPro" id="IPR000873">
    <property type="entry name" value="AMP-dep_synth/lig_dom"/>
</dbReference>
<dbReference type="GO" id="GO:0006631">
    <property type="term" value="P:fatty acid metabolic process"/>
    <property type="evidence" value="ECO:0007669"/>
    <property type="project" value="TreeGrafter"/>
</dbReference>
<reference evidence="2" key="1">
    <citation type="submission" date="2020-05" db="EMBL/GenBank/DDBJ databases">
        <authorList>
            <person name="Chiriac C."/>
            <person name="Salcher M."/>
            <person name="Ghai R."/>
            <person name="Kavagutti S V."/>
        </authorList>
    </citation>
    <scope>NUCLEOTIDE SEQUENCE</scope>
</reference>
<proteinExistence type="predicted"/>
<organism evidence="2">
    <name type="scientific">freshwater metagenome</name>
    <dbReference type="NCBI Taxonomy" id="449393"/>
    <lineage>
        <taxon>unclassified sequences</taxon>
        <taxon>metagenomes</taxon>
        <taxon>ecological metagenomes</taxon>
    </lineage>
</organism>
<name>A0A6J6W4T8_9ZZZZ</name>
<dbReference type="Gene3D" id="3.30.300.30">
    <property type="match status" value="1"/>
</dbReference>
<dbReference type="PANTHER" id="PTHR43201">
    <property type="entry name" value="ACYL-COA SYNTHETASE"/>
    <property type="match status" value="1"/>
</dbReference>
<protein>
    <submittedName>
        <fullName evidence="2">Unannotated protein</fullName>
    </submittedName>
</protein>
<dbReference type="InterPro" id="IPR045851">
    <property type="entry name" value="AMP-bd_C_sf"/>
</dbReference>
<evidence type="ECO:0000259" key="1">
    <source>
        <dbReference type="Pfam" id="PF00501"/>
    </source>
</evidence>
<dbReference type="GO" id="GO:0031956">
    <property type="term" value="F:medium-chain fatty acid-CoA ligase activity"/>
    <property type="evidence" value="ECO:0007669"/>
    <property type="project" value="TreeGrafter"/>
</dbReference>
<gene>
    <name evidence="2" type="ORF">UFOPK2967_00072</name>
</gene>
<accession>A0A6J6W4T8</accession>
<evidence type="ECO:0000313" key="2">
    <source>
        <dbReference type="EMBL" id="CAB4777958.1"/>
    </source>
</evidence>